<reference evidence="2 3" key="1">
    <citation type="journal article" date="2011" name="Science">
        <title>The ecoresponsive genome of Daphnia pulex.</title>
        <authorList>
            <person name="Colbourne J.K."/>
            <person name="Pfrender M.E."/>
            <person name="Gilbert D."/>
            <person name="Thomas W.K."/>
            <person name="Tucker A."/>
            <person name="Oakley T.H."/>
            <person name="Tokishita S."/>
            <person name="Aerts A."/>
            <person name="Arnold G.J."/>
            <person name="Basu M.K."/>
            <person name="Bauer D.J."/>
            <person name="Caceres C.E."/>
            <person name="Carmel L."/>
            <person name="Casola C."/>
            <person name="Choi J.H."/>
            <person name="Detter J.C."/>
            <person name="Dong Q."/>
            <person name="Dusheyko S."/>
            <person name="Eads B.D."/>
            <person name="Frohlich T."/>
            <person name="Geiler-Samerotte K.A."/>
            <person name="Gerlach D."/>
            <person name="Hatcher P."/>
            <person name="Jogdeo S."/>
            <person name="Krijgsveld J."/>
            <person name="Kriventseva E.V."/>
            <person name="Kultz D."/>
            <person name="Laforsch C."/>
            <person name="Lindquist E."/>
            <person name="Lopez J."/>
            <person name="Manak J.R."/>
            <person name="Muller J."/>
            <person name="Pangilinan J."/>
            <person name="Patwardhan R.P."/>
            <person name="Pitluck S."/>
            <person name="Pritham E.J."/>
            <person name="Rechtsteiner A."/>
            <person name="Rho M."/>
            <person name="Rogozin I.B."/>
            <person name="Sakarya O."/>
            <person name="Salamov A."/>
            <person name="Schaack S."/>
            <person name="Shapiro H."/>
            <person name="Shiga Y."/>
            <person name="Skalitzky C."/>
            <person name="Smith Z."/>
            <person name="Souvorov A."/>
            <person name="Sung W."/>
            <person name="Tang Z."/>
            <person name="Tsuchiya D."/>
            <person name="Tu H."/>
            <person name="Vos H."/>
            <person name="Wang M."/>
            <person name="Wolf Y.I."/>
            <person name="Yamagata H."/>
            <person name="Yamada T."/>
            <person name="Ye Y."/>
            <person name="Shaw J.R."/>
            <person name="Andrews J."/>
            <person name="Crease T.J."/>
            <person name="Tang H."/>
            <person name="Lucas S.M."/>
            <person name="Robertson H.M."/>
            <person name="Bork P."/>
            <person name="Koonin E.V."/>
            <person name="Zdobnov E.M."/>
            <person name="Grigoriev I.V."/>
            <person name="Lynch M."/>
            <person name="Boore J.L."/>
        </authorList>
    </citation>
    <scope>NUCLEOTIDE SEQUENCE [LARGE SCALE GENOMIC DNA]</scope>
</reference>
<keyword evidence="3" id="KW-1185">Reference proteome</keyword>
<organism evidence="2 3">
    <name type="scientific">Daphnia pulex</name>
    <name type="common">Water flea</name>
    <dbReference type="NCBI Taxonomy" id="6669"/>
    <lineage>
        <taxon>Eukaryota</taxon>
        <taxon>Metazoa</taxon>
        <taxon>Ecdysozoa</taxon>
        <taxon>Arthropoda</taxon>
        <taxon>Crustacea</taxon>
        <taxon>Branchiopoda</taxon>
        <taxon>Diplostraca</taxon>
        <taxon>Cladocera</taxon>
        <taxon>Anomopoda</taxon>
        <taxon>Daphniidae</taxon>
        <taxon>Daphnia</taxon>
    </lineage>
</organism>
<evidence type="ECO:0000313" key="2">
    <source>
        <dbReference type="EMBL" id="EFX76649.1"/>
    </source>
</evidence>
<dbReference type="InParanoid" id="E9GV95"/>
<feature type="region of interest" description="Disordered" evidence="1">
    <location>
        <begin position="70"/>
        <end position="139"/>
    </location>
</feature>
<evidence type="ECO:0000256" key="1">
    <source>
        <dbReference type="SAM" id="MobiDB-lite"/>
    </source>
</evidence>
<name>E9GV95_DAPPU</name>
<dbReference type="EMBL" id="GL732567">
    <property type="protein sequence ID" value="EFX76649.1"/>
    <property type="molecule type" value="Genomic_DNA"/>
</dbReference>
<sequence>MHILNWITKKISSTIEVSSSFASLAILGGPAEFTSCTFFKVFVIEAIKYFVDYPEYAAYIAGDDSNEFEILPGDEYEEDDEQTREEDEDVQKNGLSPHQDDLYDEDLDPEVLGIVDEDSPAESLDVNSTAQIYTESTER</sequence>
<dbReference type="AlphaFoldDB" id="E9GV95"/>
<dbReference type="Proteomes" id="UP000000305">
    <property type="component" value="Unassembled WGS sequence"/>
</dbReference>
<accession>E9GV95</accession>
<feature type="compositionally biased region" description="Polar residues" evidence="1">
    <location>
        <begin position="125"/>
        <end position="139"/>
    </location>
</feature>
<proteinExistence type="predicted"/>
<feature type="compositionally biased region" description="Acidic residues" evidence="1">
    <location>
        <begin position="70"/>
        <end position="89"/>
    </location>
</feature>
<protein>
    <submittedName>
        <fullName evidence="2">Uncharacterized protein</fullName>
    </submittedName>
</protein>
<evidence type="ECO:0000313" key="3">
    <source>
        <dbReference type="Proteomes" id="UP000000305"/>
    </source>
</evidence>
<feature type="compositionally biased region" description="Acidic residues" evidence="1">
    <location>
        <begin position="102"/>
        <end position="120"/>
    </location>
</feature>
<dbReference type="HOGENOM" id="CLU_1847158_0_0_1"/>
<gene>
    <name evidence="2" type="ORF">DAPPUDRAFT_248804</name>
</gene>
<dbReference type="KEGG" id="dpx:DAPPUDRAFT_248804"/>